<feature type="non-terminal residue" evidence="1">
    <location>
        <position position="54"/>
    </location>
</feature>
<keyword evidence="2" id="KW-1185">Reference proteome</keyword>
<feature type="non-terminal residue" evidence="1">
    <location>
        <position position="1"/>
    </location>
</feature>
<dbReference type="Proteomes" id="UP000772434">
    <property type="component" value="Unassembled WGS sequence"/>
</dbReference>
<sequence>PHPADDLNGLDVARTLTRTILSRATGPTGPAASLPSLSSFASVQTASLIPAADE</sequence>
<name>A0A9P5QC62_9AGAR</name>
<evidence type="ECO:0000313" key="2">
    <source>
        <dbReference type="Proteomes" id="UP000772434"/>
    </source>
</evidence>
<dbReference type="EMBL" id="JADNRY010000001">
    <property type="protein sequence ID" value="KAF9078808.1"/>
    <property type="molecule type" value="Genomic_DNA"/>
</dbReference>
<comment type="caution">
    <text evidence="1">The sequence shown here is derived from an EMBL/GenBank/DDBJ whole genome shotgun (WGS) entry which is preliminary data.</text>
</comment>
<dbReference type="AlphaFoldDB" id="A0A9P5QC62"/>
<gene>
    <name evidence="1" type="ORF">BDP27DRAFT_1187023</name>
</gene>
<protein>
    <submittedName>
        <fullName evidence="1">Uncharacterized protein</fullName>
    </submittedName>
</protein>
<proteinExistence type="predicted"/>
<accession>A0A9P5QC62</accession>
<reference evidence="1" key="1">
    <citation type="submission" date="2020-11" db="EMBL/GenBank/DDBJ databases">
        <authorList>
            <consortium name="DOE Joint Genome Institute"/>
            <person name="Ahrendt S."/>
            <person name="Riley R."/>
            <person name="Andreopoulos W."/>
            <person name="Labutti K."/>
            <person name="Pangilinan J."/>
            <person name="Ruiz-Duenas F.J."/>
            <person name="Barrasa J.M."/>
            <person name="Sanchez-Garcia M."/>
            <person name="Camarero S."/>
            <person name="Miyauchi S."/>
            <person name="Serrano A."/>
            <person name="Linde D."/>
            <person name="Babiker R."/>
            <person name="Drula E."/>
            <person name="Ayuso-Fernandez I."/>
            <person name="Pacheco R."/>
            <person name="Padilla G."/>
            <person name="Ferreira P."/>
            <person name="Barriuso J."/>
            <person name="Kellner H."/>
            <person name="Castanera R."/>
            <person name="Alfaro M."/>
            <person name="Ramirez L."/>
            <person name="Pisabarro A.G."/>
            <person name="Kuo A."/>
            <person name="Tritt A."/>
            <person name="Lipzen A."/>
            <person name="He G."/>
            <person name="Yan M."/>
            <person name="Ng V."/>
            <person name="Cullen D."/>
            <person name="Martin F."/>
            <person name="Rosso M.-N."/>
            <person name="Henrissat B."/>
            <person name="Hibbett D."/>
            <person name="Martinez A.T."/>
            <person name="Grigoriev I.V."/>
        </authorList>
    </citation>
    <scope>NUCLEOTIDE SEQUENCE</scope>
    <source>
        <strain evidence="1">AH 40177</strain>
    </source>
</reference>
<evidence type="ECO:0000313" key="1">
    <source>
        <dbReference type="EMBL" id="KAF9078808.1"/>
    </source>
</evidence>
<organism evidence="1 2">
    <name type="scientific">Rhodocollybia butyracea</name>
    <dbReference type="NCBI Taxonomy" id="206335"/>
    <lineage>
        <taxon>Eukaryota</taxon>
        <taxon>Fungi</taxon>
        <taxon>Dikarya</taxon>
        <taxon>Basidiomycota</taxon>
        <taxon>Agaricomycotina</taxon>
        <taxon>Agaricomycetes</taxon>
        <taxon>Agaricomycetidae</taxon>
        <taxon>Agaricales</taxon>
        <taxon>Marasmiineae</taxon>
        <taxon>Omphalotaceae</taxon>
        <taxon>Rhodocollybia</taxon>
    </lineage>
</organism>